<dbReference type="AlphaFoldDB" id="A0AB39W7N6"/>
<dbReference type="EMBL" id="CP165625">
    <property type="protein sequence ID" value="XDU97035.1"/>
    <property type="molecule type" value="Genomic_DNA"/>
</dbReference>
<evidence type="ECO:0000313" key="2">
    <source>
        <dbReference type="EMBL" id="XDU97035.1"/>
    </source>
</evidence>
<name>A0AB39W7N6_9FLAO</name>
<sequence length="173" mass="19319">MNNKLLVLLLLVSFTVSSQELMSFNGHKGYKATSQWNFICENYALTGFVNVQIAKTDTNGILKLAVETTNPKFIIAGTIYVYLTDNTIITCLDKGNSEVNGNTIIGYYSFSNSEMEKLKNTDIASIRFNIKGDYNVFSSQLGNFTAYNKTSLIESSNNKVKRKYVTAKELTSL</sequence>
<proteinExistence type="predicted"/>
<gene>
    <name evidence="2" type="ORF">AB3G34_07940</name>
</gene>
<feature type="signal peptide" evidence="1">
    <location>
        <begin position="1"/>
        <end position="18"/>
    </location>
</feature>
<accession>A0AB39W7N6</accession>
<dbReference type="RefSeq" id="WP_369754019.1">
    <property type="nucleotide sequence ID" value="NZ_CP165625.1"/>
</dbReference>
<evidence type="ECO:0000256" key="1">
    <source>
        <dbReference type="SAM" id="SignalP"/>
    </source>
</evidence>
<reference evidence="2" key="1">
    <citation type="submission" date="2024-07" db="EMBL/GenBank/DDBJ databases">
        <authorList>
            <person name="Biller S.J."/>
        </authorList>
    </citation>
    <scope>NUCLEOTIDE SEQUENCE</scope>
    <source>
        <strain evidence="2">WC2409</strain>
    </source>
</reference>
<keyword evidence="1" id="KW-0732">Signal</keyword>
<feature type="chain" id="PRO_5044309871" evidence="1">
    <location>
        <begin position="19"/>
        <end position="173"/>
    </location>
</feature>
<protein>
    <submittedName>
        <fullName evidence="2">Uncharacterized protein</fullName>
    </submittedName>
</protein>
<organism evidence="2">
    <name type="scientific">Flavobacterium sp. WC2409</name>
    <dbReference type="NCBI Taxonomy" id="3234139"/>
    <lineage>
        <taxon>Bacteria</taxon>
        <taxon>Pseudomonadati</taxon>
        <taxon>Bacteroidota</taxon>
        <taxon>Flavobacteriia</taxon>
        <taxon>Flavobacteriales</taxon>
        <taxon>Flavobacteriaceae</taxon>
        <taxon>Flavobacterium</taxon>
    </lineage>
</organism>